<proteinExistence type="inferred from homology"/>
<evidence type="ECO:0000256" key="1">
    <source>
        <dbReference type="ARBA" id="ARBA00008045"/>
    </source>
</evidence>
<dbReference type="GO" id="GO:0016272">
    <property type="term" value="C:prefoldin complex"/>
    <property type="evidence" value="ECO:0007669"/>
    <property type="project" value="InterPro"/>
</dbReference>
<evidence type="ECO:0000256" key="4">
    <source>
        <dbReference type="SAM" id="MobiDB-lite"/>
    </source>
</evidence>
<dbReference type="PANTHER" id="PTHR13303">
    <property type="entry name" value="PREFOLDIN SUBUNIT 2"/>
    <property type="match status" value="1"/>
</dbReference>
<evidence type="ECO:0000313" key="5">
    <source>
        <dbReference type="EMBL" id="CAD8609402.1"/>
    </source>
</evidence>
<keyword evidence="2" id="KW-0143">Chaperone</keyword>
<name>A0A7S0LDD9_9EUKA</name>
<dbReference type="Pfam" id="PF01920">
    <property type="entry name" value="Prefoldin_2"/>
    <property type="match status" value="1"/>
</dbReference>
<organism evidence="5">
    <name type="scientific">Coccolithus braarudii</name>
    <dbReference type="NCBI Taxonomy" id="221442"/>
    <lineage>
        <taxon>Eukaryota</taxon>
        <taxon>Haptista</taxon>
        <taxon>Haptophyta</taxon>
        <taxon>Prymnesiophyceae</taxon>
        <taxon>Coccolithales</taxon>
        <taxon>Coccolithaceae</taxon>
        <taxon>Coccolithus</taxon>
    </lineage>
</organism>
<keyword evidence="3" id="KW-0175">Coiled coil</keyword>
<protein>
    <recommendedName>
        <fullName evidence="6">Prefoldin subunit 2</fullName>
    </recommendedName>
</protein>
<gene>
    <name evidence="5" type="ORF">CPEL01642_LOCUS12780</name>
</gene>
<dbReference type="SUPFAM" id="SSF46579">
    <property type="entry name" value="Prefoldin"/>
    <property type="match status" value="1"/>
</dbReference>
<dbReference type="GO" id="GO:0006457">
    <property type="term" value="P:protein folding"/>
    <property type="evidence" value="ECO:0007669"/>
    <property type="project" value="InterPro"/>
</dbReference>
<sequence length="139" mass="15127">MAVEEEEIDAGEAQSRLEQMRSTCEALLRKINQLELDANEHKLVCEAIRPLDPGRKCFRMIGGVIVERTVAEVVPSVQQNMEQITGTMEKLTEQLKTQQQVADEYAAKHRLNGPRGGSGGGAAPKADEVEEGGAQGVLI</sequence>
<dbReference type="InterPro" id="IPR027235">
    <property type="entry name" value="PFD2"/>
</dbReference>
<dbReference type="FunFam" id="1.10.287.370:FF:000002">
    <property type="entry name" value="Prefoldin subunit 2"/>
    <property type="match status" value="1"/>
</dbReference>
<dbReference type="InterPro" id="IPR002777">
    <property type="entry name" value="PFD_beta-like"/>
</dbReference>
<accession>A0A7S0LDD9</accession>
<feature type="coiled-coil region" evidence="3">
    <location>
        <begin position="3"/>
        <end position="44"/>
    </location>
</feature>
<dbReference type="Gene3D" id="1.10.287.370">
    <property type="match status" value="1"/>
</dbReference>
<evidence type="ECO:0000256" key="2">
    <source>
        <dbReference type="ARBA" id="ARBA00023186"/>
    </source>
</evidence>
<dbReference type="CDD" id="cd23163">
    <property type="entry name" value="Prefoldin_2"/>
    <property type="match status" value="1"/>
</dbReference>
<reference evidence="5" key="1">
    <citation type="submission" date="2021-01" db="EMBL/GenBank/DDBJ databases">
        <authorList>
            <person name="Corre E."/>
            <person name="Pelletier E."/>
            <person name="Niang G."/>
            <person name="Scheremetjew M."/>
            <person name="Finn R."/>
            <person name="Kale V."/>
            <person name="Holt S."/>
            <person name="Cochrane G."/>
            <person name="Meng A."/>
            <person name="Brown T."/>
            <person name="Cohen L."/>
        </authorList>
    </citation>
    <scope>NUCLEOTIDE SEQUENCE</scope>
    <source>
        <strain evidence="5">PLY182g</strain>
    </source>
</reference>
<dbReference type="GO" id="GO:0051082">
    <property type="term" value="F:unfolded protein binding"/>
    <property type="evidence" value="ECO:0007669"/>
    <property type="project" value="InterPro"/>
</dbReference>
<evidence type="ECO:0000256" key="3">
    <source>
        <dbReference type="SAM" id="Coils"/>
    </source>
</evidence>
<feature type="region of interest" description="Disordered" evidence="4">
    <location>
        <begin position="110"/>
        <end position="139"/>
    </location>
</feature>
<dbReference type="AlphaFoldDB" id="A0A7S0LDD9"/>
<feature type="coiled-coil region" evidence="3">
    <location>
        <begin position="81"/>
        <end position="108"/>
    </location>
</feature>
<dbReference type="InterPro" id="IPR009053">
    <property type="entry name" value="Prefoldin"/>
</dbReference>
<evidence type="ECO:0008006" key="6">
    <source>
        <dbReference type="Google" id="ProtNLM"/>
    </source>
</evidence>
<dbReference type="EMBL" id="HBEY01026993">
    <property type="protein sequence ID" value="CAD8609402.1"/>
    <property type="molecule type" value="Transcribed_RNA"/>
</dbReference>
<comment type="similarity">
    <text evidence="1">Belongs to the prefoldin subunit beta family.</text>
</comment>